<evidence type="ECO:0000256" key="4">
    <source>
        <dbReference type="ARBA" id="ARBA00022691"/>
    </source>
</evidence>
<dbReference type="InterPro" id="IPR034466">
    <property type="entry name" value="Methyltransferase_Class_B"/>
</dbReference>
<dbReference type="InterPro" id="IPR023404">
    <property type="entry name" value="rSAM_horseshoe"/>
</dbReference>
<dbReference type="OrthoDB" id="358785at2157"/>
<evidence type="ECO:0000313" key="11">
    <source>
        <dbReference type="Proteomes" id="UP000000254"/>
    </source>
</evidence>
<dbReference type="InterPro" id="IPR036724">
    <property type="entry name" value="Cobalamin-bd_sf"/>
</dbReference>
<dbReference type="HOGENOM" id="CLU_021572_4_3_2"/>
<dbReference type="eggNOG" id="arCOG01356">
    <property type="taxonomic scope" value="Archaea"/>
</dbReference>
<sequence length="474" mass="54685">MKVLLTLPPEVHKLEIYKVTGMSAPPLGLAYIGAVLENAGHKVKIIDSPTLKISFQDWISEVKSWDPDIVGISMLTPLAPKGYVAAKLVKEELGNDVIVIAGGPHPTYMYEEALSNNIDIVVRGEGEYTTLELVNAIEKHGLNKNVLKNIKGIAFRDYSGKVVVTPPRPFIQNLDELPWPARHLLPMDKYTLFSKPIRIAHVMASRGCPYGCIYCITSYFWGRRIRFRSAKNVADEVEFLVNKYKANHIAFSDDDLVINKRFVREFIDEIKKRGLDITFSCGSRVNHINKEILKTLYDNGCTALYFGVESASQETLDRIGKRITLEQAERVFKWVKELKGFALGSFILGFPWETIDDMKKTVDFAIKLDPDYVQFTALTPYPGTPLFEYAKKHNLIEDWNWEHYTTVKPVMRGFHFTRKELGKMIKYAYRKFYLRSKFIIRELKAGRLKDLSGILMREIFSWMRDKIYEFLRWK</sequence>
<dbReference type="SFLD" id="SFLDG01082">
    <property type="entry name" value="B12-binding_domain_containing"/>
    <property type="match status" value="1"/>
</dbReference>
<keyword evidence="7" id="KW-0411">Iron-sulfur</keyword>
<dbReference type="AlphaFoldDB" id="A3DMB0"/>
<dbReference type="GO" id="GO:0046872">
    <property type="term" value="F:metal ion binding"/>
    <property type="evidence" value="ECO:0007669"/>
    <property type="project" value="UniProtKB-KW"/>
</dbReference>
<keyword evidence="3" id="KW-0808">Transferase</keyword>
<proteinExistence type="predicted"/>
<dbReference type="InterPro" id="IPR058240">
    <property type="entry name" value="rSAM_sf"/>
</dbReference>
<dbReference type="InterPro" id="IPR007197">
    <property type="entry name" value="rSAM"/>
</dbReference>
<reference evidence="10 11" key="2">
    <citation type="journal article" date="2009" name="Stand. Genomic Sci.">
        <title>Complete genome sequence of Staphylothermus marinus Stetter and Fiala 1986 type strain F1.</title>
        <authorList>
            <person name="Anderson I.J."/>
            <person name="Sun H."/>
            <person name="Lapidus A."/>
            <person name="Copeland A."/>
            <person name="Glavina Del Rio T."/>
            <person name="Tice H."/>
            <person name="Dalin E."/>
            <person name="Lucas S."/>
            <person name="Barry K."/>
            <person name="Land M."/>
            <person name="Richardson P."/>
            <person name="Huber H."/>
            <person name="Kyrpides N.C."/>
        </authorList>
    </citation>
    <scope>NUCLEOTIDE SEQUENCE [LARGE SCALE GENOMIC DNA]</scope>
    <source>
        <strain evidence="11">ATCC 43588 / DSM 3639 / JCM 9404 / F1</strain>
    </source>
</reference>
<evidence type="ECO:0000256" key="7">
    <source>
        <dbReference type="ARBA" id="ARBA00023014"/>
    </source>
</evidence>
<evidence type="ECO:0000259" key="8">
    <source>
        <dbReference type="PROSITE" id="PS51332"/>
    </source>
</evidence>
<dbReference type="GO" id="GO:0051539">
    <property type="term" value="F:4 iron, 4 sulfur cluster binding"/>
    <property type="evidence" value="ECO:0007669"/>
    <property type="project" value="UniProtKB-KW"/>
</dbReference>
<evidence type="ECO:0000256" key="5">
    <source>
        <dbReference type="ARBA" id="ARBA00022723"/>
    </source>
</evidence>
<organism evidence="10 11">
    <name type="scientific">Staphylothermus marinus (strain ATCC 43588 / DSM 3639 / JCM 9404 / F1)</name>
    <dbReference type="NCBI Taxonomy" id="399550"/>
    <lineage>
        <taxon>Archaea</taxon>
        <taxon>Thermoproteota</taxon>
        <taxon>Thermoprotei</taxon>
        <taxon>Desulfurococcales</taxon>
        <taxon>Desulfurococcaceae</taxon>
        <taxon>Staphylothermus</taxon>
    </lineage>
</organism>
<keyword evidence="5" id="KW-0479">Metal-binding</keyword>
<reference evidence="11" key="1">
    <citation type="journal article" date="2009" name="BMC Genomics">
        <title>The complete genome sequence of Staphylothermus marinus reveals differences in sulfur metabolism among heterotrophic Crenarchaeota.</title>
        <authorList>
            <person name="Anderson I.J."/>
            <person name="Dharmarajan L."/>
            <person name="Rodriguez J."/>
            <person name="Hooper S."/>
            <person name="Porat I."/>
            <person name="Ulrich L.E."/>
            <person name="Elkins J.G."/>
            <person name="Mavromatis K."/>
            <person name="Sun H."/>
            <person name="Land M."/>
            <person name="Lapidus A."/>
            <person name="Lucas S."/>
            <person name="Barry K."/>
            <person name="Huber H."/>
            <person name="Zhulin I.B."/>
            <person name="Whitman W.B."/>
            <person name="Mukhopadhyay B."/>
            <person name="Woese C."/>
            <person name="Bristow J."/>
            <person name="Kyrpides N."/>
        </authorList>
    </citation>
    <scope>NUCLEOTIDE SEQUENCE [LARGE SCALE GENOMIC DNA]</scope>
    <source>
        <strain evidence="11">ATCC 43588 / DSM 3639 / JCM 9404 / F1</strain>
    </source>
</reference>
<keyword evidence="11" id="KW-1185">Reference proteome</keyword>
<dbReference type="Proteomes" id="UP000000254">
    <property type="component" value="Chromosome"/>
</dbReference>
<evidence type="ECO:0000259" key="9">
    <source>
        <dbReference type="PROSITE" id="PS51918"/>
    </source>
</evidence>
<dbReference type="InterPro" id="IPR051198">
    <property type="entry name" value="BchE-like"/>
</dbReference>
<dbReference type="CDD" id="cd01335">
    <property type="entry name" value="Radical_SAM"/>
    <property type="match status" value="1"/>
</dbReference>
<dbReference type="SFLD" id="SFLDS00029">
    <property type="entry name" value="Radical_SAM"/>
    <property type="match status" value="1"/>
</dbReference>
<dbReference type="GO" id="GO:0031419">
    <property type="term" value="F:cobalamin binding"/>
    <property type="evidence" value="ECO:0007669"/>
    <property type="project" value="InterPro"/>
</dbReference>
<dbReference type="KEGG" id="smr:Smar_0664"/>
<dbReference type="PANTHER" id="PTHR43409:SF7">
    <property type="entry name" value="BLL1977 PROTEIN"/>
    <property type="match status" value="1"/>
</dbReference>
<feature type="domain" description="B12-binding" evidence="8">
    <location>
        <begin position="11"/>
        <end position="144"/>
    </location>
</feature>
<feature type="domain" description="Radical SAM core" evidence="9">
    <location>
        <begin position="194"/>
        <end position="419"/>
    </location>
</feature>
<dbReference type="Pfam" id="PF02310">
    <property type="entry name" value="B12-binding"/>
    <property type="match status" value="1"/>
</dbReference>
<dbReference type="PROSITE" id="PS51918">
    <property type="entry name" value="RADICAL_SAM"/>
    <property type="match status" value="1"/>
</dbReference>
<dbReference type="GeneID" id="4907177"/>
<keyword evidence="6" id="KW-0408">Iron</keyword>
<dbReference type="EMBL" id="CP000575">
    <property type="protein sequence ID" value="ABN69770.1"/>
    <property type="molecule type" value="Genomic_DNA"/>
</dbReference>
<dbReference type="Gene3D" id="3.80.30.20">
    <property type="entry name" value="tm_1862 like domain"/>
    <property type="match status" value="1"/>
</dbReference>
<dbReference type="CDD" id="cd02068">
    <property type="entry name" value="radical_SAM_B12_BD"/>
    <property type="match status" value="1"/>
</dbReference>
<keyword evidence="4" id="KW-0949">S-adenosyl-L-methionine</keyword>
<keyword evidence="10" id="KW-0560">Oxidoreductase</keyword>
<dbReference type="PANTHER" id="PTHR43409">
    <property type="entry name" value="ANAEROBIC MAGNESIUM-PROTOPORPHYRIN IX MONOMETHYL ESTER CYCLASE-RELATED"/>
    <property type="match status" value="1"/>
</dbReference>
<protein>
    <submittedName>
        <fullName evidence="10">Radical SAM domain protein</fullName>
        <ecNumber evidence="10">1.14.13.81</ecNumber>
    </submittedName>
</protein>
<evidence type="ECO:0000256" key="1">
    <source>
        <dbReference type="ARBA" id="ARBA00001966"/>
    </source>
</evidence>
<evidence type="ECO:0000256" key="3">
    <source>
        <dbReference type="ARBA" id="ARBA00022679"/>
    </source>
</evidence>
<gene>
    <name evidence="10" type="ordered locus">Smar_0664</name>
</gene>
<dbReference type="SFLD" id="SFLDG01123">
    <property type="entry name" value="methyltransferase_(Class_B)"/>
    <property type="match status" value="1"/>
</dbReference>
<dbReference type="InterPro" id="IPR006158">
    <property type="entry name" value="Cobalamin-bd"/>
</dbReference>
<dbReference type="InterPro" id="IPR006638">
    <property type="entry name" value="Elp3/MiaA/NifB-like_rSAM"/>
</dbReference>
<comment type="cofactor">
    <cofactor evidence="1">
        <name>[4Fe-4S] cluster</name>
        <dbReference type="ChEBI" id="CHEBI:49883"/>
    </cofactor>
</comment>
<dbReference type="EC" id="1.14.13.81" evidence="10"/>
<dbReference type="PROSITE" id="PS51332">
    <property type="entry name" value="B12_BINDING"/>
    <property type="match status" value="1"/>
</dbReference>
<evidence type="ECO:0000256" key="6">
    <source>
        <dbReference type="ARBA" id="ARBA00023004"/>
    </source>
</evidence>
<dbReference type="GO" id="GO:0048529">
    <property type="term" value="F:magnesium-protoporphyrin IX monomethyl ester (oxidative) cyclase activity"/>
    <property type="evidence" value="ECO:0007669"/>
    <property type="project" value="UniProtKB-EC"/>
</dbReference>
<dbReference type="STRING" id="399550.Smar_0664"/>
<evidence type="ECO:0000256" key="2">
    <source>
        <dbReference type="ARBA" id="ARBA00022603"/>
    </source>
</evidence>
<evidence type="ECO:0000313" key="10">
    <source>
        <dbReference type="EMBL" id="ABN69770.1"/>
    </source>
</evidence>
<dbReference type="RefSeq" id="WP_011838961.1">
    <property type="nucleotide sequence ID" value="NC_009033.1"/>
</dbReference>
<dbReference type="SMART" id="SM00729">
    <property type="entry name" value="Elp3"/>
    <property type="match status" value="1"/>
</dbReference>
<dbReference type="SUPFAM" id="SSF102114">
    <property type="entry name" value="Radical SAM enzymes"/>
    <property type="match status" value="1"/>
</dbReference>
<name>A3DMB0_STAMF</name>
<dbReference type="Pfam" id="PF04055">
    <property type="entry name" value="Radical_SAM"/>
    <property type="match status" value="1"/>
</dbReference>
<keyword evidence="2" id="KW-0489">Methyltransferase</keyword>
<dbReference type="SUPFAM" id="SSF52242">
    <property type="entry name" value="Cobalamin (vitamin B12)-binding domain"/>
    <property type="match status" value="1"/>
</dbReference>
<dbReference type="Gene3D" id="3.40.50.280">
    <property type="entry name" value="Cobalamin-binding domain"/>
    <property type="match status" value="1"/>
</dbReference>
<accession>A3DMB0</accession>